<feature type="compositionally biased region" description="Low complexity" evidence="1">
    <location>
        <begin position="242"/>
        <end position="268"/>
    </location>
</feature>
<feature type="compositionally biased region" description="Low complexity" evidence="1">
    <location>
        <begin position="429"/>
        <end position="439"/>
    </location>
</feature>
<dbReference type="Proteomes" id="UP001498398">
    <property type="component" value="Unassembled WGS sequence"/>
</dbReference>
<dbReference type="EMBL" id="JBANRG010000007">
    <property type="protein sequence ID" value="KAK7464819.1"/>
    <property type="molecule type" value="Genomic_DNA"/>
</dbReference>
<feature type="region of interest" description="Disordered" evidence="1">
    <location>
        <begin position="857"/>
        <end position="911"/>
    </location>
</feature>
<feature type="compositionally biased region" description="Basic and acidic residues" evidence="1">
    <location>
        <begin position="820"/>
        <end position="832"/>
    </location>
</feature>
<gene>
    <name evidence="2" type="ORF">VKT23_006025</name>
</gene>
<accession>A0ABR1JVE5</accession>
<protein>
    <submittedName>
        <fullName evidence="2">Uncharacterized protein</fullName>
    </submittedName>
</protein>
<feature type="compositionally biased region" description="Basic and acidic residues" evidence="1">
    <location>
        <begin position="59"/>
        <end position="87"/>
    </location>
</feature>
<feature type="region of interest" description="Disordered" evidence="1">
    <location>
        <begin position="1"/>
        <end position="209"/>
    </location>
</feature>
<feature type="compositionally biased region" description="Low complexity" evidence="1">
    <location>
        <begin position="857"/>
        <end position="898"/>
    </location>
</feature>
<evidence type="ECO:0000313" key="3">
    <source>
        <dbReference type="Proteomes" id="UP001498398"/>
    </source>
</evidence>
<name>A0ABR1JVE5_9AGAR</name>
<feature type="compositionally biased region" description="Pro residues" evidence="1">
    <location>
        <begin position="8"/>
        <end position="20"/>
    </location>
</feature>
<evidence type="ECO:0000313" key="2">
    <source>
        <dbReference type="EMBL" id="KAK7464819.1"/>
    </source>
</evidence>
<feature type="compositionally biased region" description="Low complexity" evidence="1">
    <location>
        <begin position="794"/>
        <end position="810"/>
    </location>
</feature>
<organism evidence="2 3">
    <name type="scientific">Marasmiellus scandens</name>
    <dbReference type="NCBI Taxonomy" id="2682957"/>
    <lineage>
        <taxon>Eukaryota</taxon>
        <taxon>Fungi</taxon>
        <taxon>Dikarya</taxon>
        <taxon>Basidiomycota</taxon>
        <taxon>Agaricomycotina</taxon>
        <taxon>Agaricomycetes</taxon>
        <taxon>Agaricomycetidae</taxon>
        <taxon>Agaricales</taxon>
        <taxon>Marasmiineae</taxon>
        <taxon>Omphalotaceae</taxon>
        <taxon>Marasmiellus</taxon>
    </lineage>
</organism>
<feature type="region of interest" description="Disordered" evidence="1">
    <location>
        <begin position="415"/>
        <end position="441"/>
    </location>
</feature>
<evidence type="ECO:0000256" key="1">
    <source>
        <dbReference type="SAM" id="MobiDB-lite"/>
    </source>
</evidence>
<comment type="caution">
    <text evidence="2">The sequence shown here is derived from an EMBL/GenBank/DDBJ whole genome shotgun (WGS) entry which is preliminary data.</text>
</comment>
<feature type="region of interest" description="Disordered" evidence="1">
    <location>
        <begin position="242"/>
        <end position="279"/>
    </location>
</feature>
<keyword evidence="3" id="KW-1185">Reference proteome</keyword>
<feature type="compositionally biased region" description="Basic residues" evidence="1">
    <location>
        <begin position="33"/>
        <end position="44"/>
    </location>
</feature>
<feature type="region of interest" description="Disordered" evidence="1">
    <location>
        <begin position="785"/>
        <end position="845"/>
    </location>
</feature>
<feature type="compositionally biased region" description="Basic residues" evidence="1">
    <location>
        <begin position="92"/>
        <end position="104"/>
    </location>
</feature>
<proteinExistence type="predicted"/>
<reference evidence="2 3" key="1">
    <citation type="submission" date="2024-01" db="EMBL/GenBank/DDBJ databases">
        <title>A draft genome for the cacao thread blight pathogen Marasmiellus scandens.</title>
        <authorList>
            <person name="Baruah I.K."/>
            <person name="Leung J."/>
            <person name="Bukari Y."/>
            <person name="Amoako-Attah I."/>
            <person name="Meinhardt L.W."/>
            <person name="Bailey B.A."/>
            <person name="Cohen S.P."/>
        </authorList>
    </citation>
    <scope>NUCLEOTIDE SEQUENCE [LARGE SCALE GENOMIC DNA]</scope>
    <source>
        <strain evidence="2 3">GH-19</strain>
    </source>
</reference>
<sequence>MKSNMTPEPQPQLHPQPEPQGTPQESQHQLQLHPRRLQKSRRPRTGTAIGGIFTRKKERSRDDSKQDISLREPDKDPDAEKSEERDSLGSGPKKKHKKKRKKKAPPAPSTSTSTDTIAIRDDSPAYNTNQAINAIGGSGSKRRIKTSDVDDHEEVESSFSPSLSDLGVEAASSCNCISSGPGPGSKASLSSEDSPAPNPTPTPNNFDSAFSKADVDVDAEAEAEAIQRDTARLHFLQSVLAQAQTHTQHQHQHQQQQQQQQQQQPIQQEQEDEEEEATAARAAALNEFYTRITFVSREIEGWVRERRREREEREELEVREYREYKQDKRGQGKMRSKRKSLNTLQESRMRLYEEQVILRSHQVPWNMGVGEVGEVDEVGWRWFQCTSRLKVLLPPDASHRYTLFLRMERGLEEKLNTKTQTSPNPPSSPSSSSSPTSTNASRLRKFSLARRAFIDACLSARPEYPVRGITPTDTRYAIEPGFRCRAVDEILEGSLTPSRSGSGSTFENNLVEKEKQREMVPQVEVDMLDLMTLSRKLVPVDQRRVGSMGSVEEGWRRWVRVGEGVQMLFPADIAFQYHTFLSASTSTSFTSSSTSTSPSSPCDLSYQVFLETFLEQCLESSQYLGSYGEENLYILSRDFSSYALDALRVVGRAHDIQLANAAKKFAKDTPDAMVSYADEERRKRKDSDESDSWEYEYEFAKGKGKGKAKAGPSYNGERRIIKAEIKMRERTAKERLVSSVQGMMEELEPIYEIPSCASRSVISLVDPSRTELEESVVSLTLVGTRNHTPRLGDGDSSSDSDSGFSGSGSEADSDVGEVGHGGEESESSDTHRVRGGFLNKVKRKSAKRWPWTLSLFSSSRSRSSACTTDSSWSTTTAESESDSTPSSPTHSESPTWSSGVEIPNPPKSKSFFRARAGAGKWTFWRTMRSG</sequence>